<evidence type="ECO:0000313" key="2">
    <source>
        <dbReference type="EMBL" id="EIW76559.1"/>
    </source>
</evidence>
<evidence type="ECO:0000313" key="3">
    <source>
        <dbReference type="Proteomes" id="UP000053558"/>
    </source>
</evidence>
<sequence length="452" mass="50750">MGRPKIHKSEEEKKSAQRLWNSNYYAKNRQEINSNARMKRKAQRKNTSLTAQGEDGIKRQSHMNRRWRAKCLQKPATESYHHMSPTAVSSPVTPTSSRRWDTWSSPTWPSSPSPSPEKSLSAYQSSCPNTRASPTPTSNLSGNLGSMTESFALSSAGEISARLLSLFGGDITGRLDDLCLGFIEARSDAIREHLRDEVFGVHSGLAVLMGAAVEYRCHASIPENVRVQAQVYRIAEVNRAVEDVLGTMAFEDALALASMRNEGRLLYQTRRIEFGFICKPLFYSHTLLSSQPNFNATGTPSGRRVKPNKDNLKFRDSGRQIAEARGRDIITTPSSLSLKLEGSNNSLTNRIQPVVLVQCLLRPLPFSRVKMHPCVDAHMRLFNNDYESLFLKGIHAAGTSVVLLSTLTMQPLDLPFDSPYHWRDPSIEELTAMLQQDRERLKLRLRIDDYSA</sequence>
<feature type="compositionally biased region" description="Polar residues" evidence="1">
    <location>
        <begin position="121"/>
        <end position="142"/>
    </location>
</feature>
<name>A0A5M3MBD9_CONPW</name>
<evidence type="ECO:0000256" key="1">
    <source>
        <dbReference type="SAM" id="MobiDB-lite"/>
    </source>
</evidence>
<feature type="region of interest" description="Disordered" evidence="1">
    <location>
        <begin position="78"/>
        <end position="142"/>
    </location>
</feature>
<dbReference type="EMBL" id="JH711585">
    <property type="protein sequence ID" value="EIW76559.1"/>
    <property type="molecule type" value="Genomic_DNA"/>
</dbReference>
<protein>
    <submittedName>
        <fullName evidence="2">Uncharacterized protein</fullName>
    </submittedName>
</protein>
<keyword evidence="3" id="KW-1185">Reference proteome</keyword>
<comment type="caution">
    <text evidence="2">The sequence shown here is derived from an EMBL/GenBank/DDBJ whole genome shotgun (WGS) entry which is preliminary data.</text>
</comment>
<dbReference type="AlphaFoldDB" id="A0A5M3MBD9"/>
<dbReference type="KEGG" id="cput:CONPUDRAFT_76200"/>
<feature type="region of interest" description="Disordered" evidence="1">
    <location>
        <begin position="1"/>
        <end position="66"/>
    </location>
</feature>
<organism evidence="2 3">
    <name type="scientific">Coniophora puteana (strain RWD-64-598)</name>
    <name type="common">Brown rot fungus</name>
    <dbReference type="NCBI Taxonomy" id="741705"/>
    <lineage>
        <taxon>Eukaryota</taxon>
        <taxon>Fungi</taxon>
        <taxon>Dikarya</taxon>
        <taxon>Basidiomycota</taxon>
        <taxon>Agaricomycotina</taxon>
        <taxon>Agaricomycetes</taxon>
        <taxon>Agaricomycetidae</taxon>
        <taxon>Boletales</taxon>
        <taxon>Coniophorineae</taxon>
        <taxon>Coniophoraceae</taxon>
        <taxon>Coniophora</taxon>
    </lineage>
</organism>
<feature type="compositionally biased region" description="Polar residues" evidence="1">
    <location>
        <begin position="18"/>
        <end position="36"/>
    </location>
</feature>
<dbReference type="Proteomes" id="UP000053558">
    <property type="component" value="Unassembled WGS sequence"/>
</dbReference>
<reference evidence="3" key="1">
    <citation type="journal article" date="2012" name="Science">
        <title>The Paleozoic origin of enzymatic lignin decomposition reconstructed from 31 fungal genomes.</title>
        <authorList>
            <person name="Floudas D."/>
            <person name="Binder M."/>
            <person name="Riley R."/>
            <person name="Barry K."/>
            <person name="Blanchette R.A."/>
            <person name="Henrissat B."/>
            <person name="Martinez A.T."/>
            <person name="Otillar R."/>
            <person name="Spatafora J.W."/>
            <person name="Yadav J.S."/>
            <person name="Aerts A."/>
            <person name="Benoit I."/>
            <person name="Boyd A."/>
            <person name="Carlson A."/>
            <person name="Copeland A."/>
            <person name="Coutinho P.M."/>
            <person name="de Vries R.P."/>
            <person name="Ferreira P."/>
            <person name="Findley K."/>
            <person name="Foster B."/>
            <person name="Gaskell J."/>
            <person name="Glotzer D."/>
            <person name="Gorecki P."/>
            <person name="Heitman J."/>
            <person name="Hesse C."/>
            <person name="Hori C."/>
            <person name="Igarashi K."/>
            <person name="Jurgens J.A."/>
            <person name="Kallen N."/>
            <person name="Kersten P."/>
            <person name="Kohler A."/>
            <person name="Kuees U."/>
            <person name="Kumar T.K.A."/>
            <person name="Kuo A."/>
            <person name="LaButti K."/>
            <person name="Larrondo L.F."/>
            <person name="Lindquist E."/>
            <person name="Ling A."/>
            <person name="Lombard V."/>
            <person name="Lucas S."/>
            <person name="Lundell T."/>
            <person name="Martin R."/>
            <person name="McLaughlin D.J."/>
            <person name="Morgenstern I."/>
            <person name="Morin E."/>
            <person name="Murat C."/>
            <person name="Nagy L.G."/>
            <person name="Nolan M."/>
            <person name="Ohm R.A."/>
            <person name="Patyshakuliyeva A."/>
            <person name="Rokas A."/>
            <person name="Ruiz-Duenas F.J."/>
            <person name="Sabat G."/>
            <person name="Salamov A."/>
            <person name="Samejima M."/>
            <person name="Schmutz J."/>
            <person name="Slot J.C."/>
            <person name="St John F."/>
            <person name="Stenlid J."/>
            <person name="Sun H."/>
            <person name="Sun S."/>
            <person name="Syed K."/>
            <person name="Tsang A."/>
            <person name="Wiebenga A."/>
            <person name="Young D."/>
            <person name="Pisabarro A."/>
            <person name="Eastwood D.C."/>
            <person name="Martin F."/>
            <person name="Cullen D."/>
            <person name="Grigoriev I.V."/>
            <person name="Hibbett D.S."/>
        </authorList>
    </citation>
    <scope>NUCLEOTIDE SEQUENCE [LARGE SCALE GENOMIC DNA]</scope>
    <source>
        <strain evidence="3">RWD-64-598 SS2</strain>
    </source>
</reference>
<accession>A0A5M3MBD9</accession>
<feature type="compositionally biased region" description="Low complexity" evidence="1">
    <location>
        <begin position="84"/>
        <end position="108"/>
    </location>
</feature>
<proteinExistence type="predicted"/>
<gene>
    <name evidence="2" type="ORF">CONPUDRAFT_76200</name>
</gene>
<dbReference type="RefSeq" id="XP_007772909.1">
    <property type="nucleotide sequence ID" value="XM_007774719.1"/>
</dbReference>
<dbReference type="GeneID" id="19209470"/>